<feature type="compositionally biased region" description="Polar residues" evidence="6">
    <location>
        <begin position="39"/>
        <end position="51"/>
    </location>
</feature>
<feature type="transmembrane region" description="Helical" evidence="7">
    <location>
        <begin position="304"/>
        <end position="326"/>
    </location>
</feature>
<feature type="transmembrane region" description="Helical" evidence="7">
    <location>
        <begin position="87"/>
        <end position="106"/>
    </location>
</feature>
<dbReference type="Proteomes" id="UP000245283">
    <property type="component" value="Unassembled WGS sequence"/>
</dbReference>
<dbReference type="AlphaFoldDB" id="A0A2V1KCZ1"/>
<evidence type="ECO:0000256" key="5">
    <source>
        <dbReference type="ARBA" id="ARBA00023136"/>
    </source>
</evidence>
<evidence type="ECO:0000256" key="3">
    <source>
        <dbReference type="ARBA" id="ARBA00022692"/>
    </source>
</evidence>
<feature type="transmembrane region" description="Helical" evidence="7">
    <location>
        <begin position="338"/>
        <end position="359"/>
    </location>
</feature>
<dbReference type="EMBL" id="QETB01000001">
    <property type="protein sequence ID" value="PWF26854.1"/>
    <property type="molecule type" value="Genomic_DNA"/>
</dbReference>
<dbReference type="PANTHER" id="PTHR21716">
    <property type="entry name" value="TRANSMEMBRANE PROTEIN"/>
    <property type="match status" value="1"/>
</dbReference>
<name>A0A2V1KCZ1_9ACTO</name>
<evidence type="ECO:0000256" key="4">
    <source>
        <dbReference type="ARBA" id="ARBA00022989"/>
    </source>
</evidence>
<feature type="region of interest" description="Disordered" evidence="6">
    <location>
        <begin position="1"/>
        <end position="75"/>
    </location>
</feature>
<reference evidence="9" key="1">
    <citation type="submission" date="2018-05" db="EMBL/GenBank/DDBJ databases">
        <authorList>
            <person name="Li Y."/>
        </authorList>
    </citation>
    <scope>NUCLEOTIDE SEQUENCE [LARGE SCALE GENOMIC DNA]</scope>
    <source>
        <strain evidence="9">sk1b4</strain>
    </source>
</reference>
<gene>
    <name evidence="8" type="ORF">DD236_00030</name>
</gene>
<evidence type="ECO:0000313" key="8">
    <source>
        <dbReference type="EMBL" id="PWF26854.1"/>
    </source>
</evidence>
<accession>A0A2V1KCZ1</accession>
<evidence type="ECO:0000256" key="1">
    <source>
        <dbReference type="ARBA" id="ARBA00004141"/>
    </source>
</evidence>
<evidence type="ECO:0000256" key="2">
    <source>
        <dbReference type="ARBA" id="ARBA00009773"/>
    </source>
</evidence>
<keyword evidence="4 7" id="KW-1133">Transmembrane helix</keyword>
<evidence type="ECO:0000313" key="9">
    <source>
        <dbReference type="Proteomes" id="UP000245283"/>
    </source>
</evidence>
<keyword evidence="9" id="KW-1185">Reference proteome</keyword>
<comment type="caution">
    <text evidence="8">The sequence shown here is derived from an EMBL/GenBank/DDBJ whole genome shotgun (WGS) entry which is preliminary data.</text>
</comment>
<feature type="transmembrane region" description="Helical" evidence="7">
    <location>
        <begin position="379"/>
        <end position="405"/>
    </location>
</feature>
<feature type="transmembrane region" description="Helical" evidence="7">
    <location>
        <begin position="112"/>
        <end position="128"/>
    </location>
</feature>
<evidence type="ECO:0000256" key="6">
    <source>
        <dbReference type="SAM" id="MobiDB-lite"/>
    </source>
</evidence>
<keyword evidence="3 7" id="KW-0812">Transmembrane</keyword>
<feature type="transmembrane region" description="Helical" evidence="7">
    <location>
        <begin position="276"/>
        <end position="298"/>
    </location>
</feature>
<dbReference type="GO" id="GO:0016020">
    <property type="term" value="C:membrane"/>
    <property type="evidence" value="ECO:0007669"/>
    <property type="project" value="UniProtKB-SubCell"/>
</dbReference>
<keyword evidence="5 7" id="KW-0472">Membrane</keyword>
<evidence type="ECO:0000256" key="7">
    <source>
        <dbReference type="SAM" id="Phobius"/>
    </source>
</evidence>
<comment type="similarity">
    <text evidence="2">Belongs to the autoinducer-2 exporter (AI-2E) (TC 2.A.86) family.</text>
</comment>
<dbReference type="PANTHER" id="PTHR21716:SF64">
    <property type="entry name" value="AI-2 TRANSPORT PROTEIN TQSA"/>
    <property type="match status" value="1"/>
</dbReference>
<dbReference type="OrthoDB" id="9799225at2"/>
<dbReference type="Pfam" id="PF01594">
    <property type="entry name" value="AI-2E_transport"/>
    <property type="match status" value="1"/>
</dbReference>
<dbReference type="GO" id="GO:0055085">
    <property type="term" value="P:transmembrane transport"/>
    <property type="evidence" value="ECO:0007669"/>
    <property type="project" value="TreeGrafter"/>
</dbReference>
<feature type="transmembrane region" description="Helical" evidence="7">
    <location>
        <begin position="224"/>
        <end position="243"/>
    </location>
</feature>
<organism evidence="8 9">
    <name type="scientific">Ancrocorticia populi</name>
    <dbReference type="NCBI Taxonomy" id="2175228"/>
    <lineage>
        <taxon>Bacteria</taxon>
        <taxon>Bacillati</taxon>
        <taxon>Actinomycetota</taxon>
        <taxon>Actinomycetes</taxon>
        <taxon>Actinomycetales</taxon>
        <taxon>Actinomycetaceae</taxon>
        <taxon>Ancrocorticia</taxon>
    </lineage>
</organism>
<dbReference type="RefSeq" id="WP_109092356.1">
    <property type="nucleotide sequence ID" value="NZ_QETB01000001.1"/>
</dbReference>
<feature type="transmembrane region" description="Helical" evidence="7">
    <location>
        <begin position="140"/>
        <end position="163"/>
    </location>
</feature>
<sequence>MAKNSARGRDAIAALRPGHPRPDSPSEVSADTAPHTDPESTPQEDQATPVESSDAPEQAGTSRPHQPPAPPAARLQVSATSANNIPAGMKILAVAALATLACAGLYQIRDMVAPAFFAFTLVLTVRPIHRWLLGKGVPVWLSAVVTITTLVGTLLVVVGLMAWSLVGLPELIRGYAPAFQNLVNQALEFAERQGLQADQITTDLFSKFDFGQAVNTVTNVVNSLSSAGALIALVALALLFITIDTQIVEQRAFVVKRHDSTFFQALSSFEGRVRQYWLVSTVFGLIVAVFNGAALQILDVPLPVAWALFSFITNYIPNIGFVIGVIPPALLGVLDSGWITGVWVVVAYCVFNAVIQGVFQPKFTGDAVGLSTTVTFLSLVFWTFIIGPLGAILAVPLTLFAKALLIDSSVQTRWMEAFLIPEGEARKKEADGYYDEESPSPDTFIDLTAQDSEERKKIQRTLRSLSLRSLRARTEK</sequence>
<dbReference type="InterPro" id="IPR002549">
    <property type="entry name" value="AI-2E-like"/>
</dbReference>
<comment type="subcellular location">
    <subcellularLocation>
        <location evidence="1">Membrane</location>
        <topology evidence="1">Multi-pass membrane protein</topology>
    </subcellularLocation>
</comment>
<protein>
    <submittedName>
        <fullName evidence="8">AI-2E family transporter</fullName>
    </submittedName>
</protein>
<proteinExistence type="inferred from homology"/>